<evidence type="ECO:0000256" key="1">
    <source>
        <dbReference type="SAM" id="MobiDB-lite"/>
    </source>
</evidence>
<comment type="caution">
    <text evidence="2">The sequence shown here is derived from an EMBL/GenBank/DDBJ whole genome shotgun (WGS) entry which is preliminary data.</text>
</comment>
<dbReference type="Gene3D" id="2.60.40.10">
    <property type="entry name" value="Immunoglobulins"/>
    <property type="match status" value="1"/>
</dbReference>
<organism evidence="2 3">
    <name type="scientific">Knoellia subterranea KCTC 19937</name>
    <dbReference type="NCBI Taxonomy" id="1385521"/>
    <lineage>
        <taxon>Bacteria</taxon>
        <taxon>Bacillati</taxon>
        <taxon>Actinomycetota</taxon>
        <taxon>Actinomycetes</taxon>
        <taxon>Micrococcales</taxon>
        <taxon>Intrasporangiaceae</taxon>
        <taxon>Knoellia</taxon>
    </lineage>
</organism>
<dbReference type="STRING" id="1385521.N803_15670"/>
<dbReference type="GO" id="GO:0005975">
    <property type="term" value="P:carbohydrate metabolic process"/>
    <property type="evidence" value="ECO:0007669"/>
    <property type="project" value="UniProtKB-ARBA"/>
</dbReference>
<dbReference type="InterPro" id="IPR013783">
    <property type="entry name" value="Ig-like_fold"/>
</dbReference>
<dbReference type="eggNOG" id="COG4102">
    <property type="taxonomic scope" value="Bacteria"/>
</dbReference>
<dbReference type="Proteomes" id="UP000030011">
    <property type="component" value="Unassembled WGS sequence"/>
</dbReference>
<dbReference type="EMBL" id="AVPK01000006">
    <property type="protein sequence ID" value="KGN37315.1"/>
    <property type="molecule type" value="Genomic_DNA"/>
</dbReference>
<protein>
    <submittedName>
        <fullName evidence="2">Uncharacterized protein</fullName>
    </submittedName>
</protein>
<sequence length="676" mass="70099">MASAPVVTTGAAAVAPYSAVVLRDLDGVGFYSAPHAPAEAWEAPATTITLTEPTAGSLVIKAGTSTLVARLTTGDGTPLSVGALPLRPTETLTAGTVNLHVSDDATRNNDFASGTVTVRELVRDTAGVITAFAADVEGSAADHDSWSKGPRTMQLRYRSALGYTALRSSASAYMGSSSLGIPTSPLTLTMTVLGTQPIRFGAAYADIDPSPAVDPGPFEVASDGCNGRQLAPGQSCSVSVRALPESTEQIDGHFVIPDNTTSSRTSIRTASMGTVDRTGRYQQVNPTRLYDSRSARAFSAGETRRIKVAGRAGVPNSYGFSVALSVTAVSPSADGYLTVFHQLRPDSSNVNFRKATTRANLATSIVWEDGTVAVYSSAATHVLVDVVGYFDPPTTDGSQLEPIEPSRVLDTRYDPAGAFAPGEIADVALDFGPDTNPAVTGVVVNLTAVAPKGSGYLTAWTGDTAPPTVSSLNFTPGSTVPVLAFVPTSHLDDGSVVFSLKNGSAGATHVLADVVGYFDDTAVEGVRFFPTGGERLLDTRIGKGLAGPFGARQTRDVKIGSVWYKHADTVGALLNVAAVRPTTSTYLTVWDRLPGEAPPNVSNLNPRAGDLVANAALTFLTPTDTFGIFNSNGSTHVLADVLGVWDLYPGSRGVSGASSPTAARADVTLKPSVSRD</sequence>
<name>A0A0A0JIR7_9MICO</name>
<feature type="region of interest" description="Disordered" evidence="1">
    <location>
        <begin position="652"/>
        <end position="676"/>
    </location>
</feature>
<keyword evidence="3" id="KW-1185">Reference proteome</keyword>
<accession>A0A0A0JIR7</accession>
<reference evidence="2 3" key="1">
    <citation type="submission" date="2013-08" db="EMBL/GenBank/DDBJ databases">
        <title>The genome sequence of Knoellia subterranea.</title>
        <authorList>
            <person name="Zhu W."/>
            <person name="Wang G."/>
        </authorList>
    </citation>
    <scope>NUCLEOTIDE SEQUENCE [LARGE SCALE GENOMIC DNA]</scope>
    <source>
        <strain evidence="2 3">KCTC 19937</strain>
    </source>
</reference>
<evidence type="ECO:0000313" key="2">
    <source>
        <dbReference type="EMBL" id="KGN37315.1"/>
    </source>
</evidence>
<evidence type="ECO:0000313" key="3">
    <source>
        <dbReference type="Proteomes" id="UP000030011"/>
    </source>
</evidence>
<dbReference type="AlphaFoldDB" id="A0A0A0JIR7"/>
<proteinExistence type="predicted"/>
<gene>
    <name evidence="2" type="ORF">N803_15670</name>
</gene>